<comment type="caution">
    <text evidence="1">The sequence shown here is derived from an EMBL/GenBank/DDBJ whole genome shotgun (WGS) entry which is preliminary data.</text>
</comment>
<evidence type="ECO:0000313" key="2">
    <source>
        <dbReference type="Proteomes" id="UP001589536"/>
    </source>
</evidence>
<organism evidence="1 2">
    <name type="scientific">Arthrobacter methylotrophus</name>
    <dbReference type="NCBI Taxonomy" id="121291"/>
    <lineage>
        <taxon>Bacteria</taxon>
        <taxon>Bacillati</taxon>
        <taxon>Actinomycetota</taxon>
        <taxon>Actinomycetes</taxon>
        <taxon>Micrococcales</taxon>
        <taxon>Micrococcaceae</taxon>
        <taxon>Arthrobacter</taxon>
    </lineage>
</organism>
<gene>
    <name evidence="1" type="ORF">ACFFPI_08915</name>
</gene>
<evidence type="ECO:0000313" key="1">
    <source>
        <dbReference type="EMBL" id="MFB9714240.1"/>
    </source>
</evidence>
<dbReference type="RefSeq" id="WP_345044050.1">
    <property type="nucleotide sequence ID" value="NZ_BAABED010000001.1"/>
</dbReference>
<keyword evidence="2" id="KW-1185">Reference proteome</keyword>
<dbReference type="EMBL" id="JBHMBH010000019">
    <property type="protein sequence ID" value="MFB9714240.1"/>
    <property type="molecule type" value="Genomic_DNA"/>
</dbReference>
<evidence type="ECO:0008006" key="3">
    <source>
        <dbReference type="Google" id="ProtNLM"/>
    </source>
</evidence>
<accession>A0ABV5UP02</accession>
<name>A0ABV5UP02_9MICC</name>
<proteinExistence type="predicted"/>
<protein>
    <recommendedName>
        <fullName evidence="3">DUF4177 domain-containing protein</fullName>
    </recommendedName>
</protein>
<dbReference type="Proteomes" id="UP001589536">
    <property type="component" value="Unassembled WGS sequence"/>
</dbReference>
<sequence length="47" mass="5232">MVKVVGIIAPKETQEINTEGASYTEAYAALNEVVPEGWRLLSVRIER</sequence>
<reference evidence="1 2" key="1">
    <citation type="submission" date="2024-09" db="EMBL/GenBank/DDBJ databases">
        <authorList>
            <person name="Sun Q."/>
            <person name="Mori K."/>
        </authorList>
    </citation>
    <scope>NUCLEOTIDE SEQUENCE [LARGE SCALE GENOMIC DNA]</scope>
    <source>
        <strain evidence="1 2">JCM 13519</strain>
    </source>
</reference>